<dbReference type="AlphaFoldDB" id="A0AA36XLH1"/>
<reference evidence="11 12" key="1">
    <citation type="submission" date="2011-05" db="EMBL/GenBank/DDBJ databases">
        <authorList>
            <person name="Muzny D."/>
            <person name="Qin X."/>
            <person name="Deng J."/>
            <person name="Jiang H."/>
            <person name="Liu Y."/>
            <person name="Qu J."/>
            <person name="Song X.-Z."/>
            <person name="Zhang L."/>
            <person name="Thornton R."/>
            <person name="Coyle M."/>
            <person name="Francisco L."/>
            <person name="Jackson L."/>
            <person name="Javaid M."/>
            <person name="Korchina V."/>
            <person name="Kovar C."/>
            <person name="Mata R."/>
            <person name="Mathew T."/>
            <person name="Ngo R."/>
            <person name="Nguyen L."/>
            <person name="Nguyen N."/>
            <person name="Okwuonu G."/>
            <person name="Ongeri F."/>
            <person name="Pham C."/>
            <person name="Simmons D."/>
            <person name="Wilczek-Boney K."/>
            <person name="Hale W."/>
            <person name="Jakkamsetti A."/>
            <person name="Pham P."/>
            <person name="Ruth R."/>
            <person name="San Lucas F."/>
            <person name="Warren J."/>
            <person name="Zhang J."/>
            <person name="Zhao Z."/>
            <person name="Zhou C."/>
            <person name="Zhu D."/>
            <person name="Lee S."/>
            <person name="Bess C."/>
            <person name="Blankenburg K."/>
            <person name="Forbes L."/>
            <person name="Fu Q."/>
            <person name="Gubbala S."/>
            <person name="Hirani K."/>
            <person name="Jayaseelan J.C."/>
            <person name="Lara F."/>
            <person name="Munidasa M."/>
            <person name="Palculict T."/>
            <person name="Patil S."/>
            <person name="Pu L.-L."/>
            <person name="Saada N."/>
            <person name="Tang L."/>
            <person name="Weissenberger G."/>
            <person name="Zhu Y."/>
            <person name="Hemphill L."/>
            <person name="Shang Y."/>
            <person name="Youmans B."/>
            <person name="Ayvaz T."/>
            <person name="Ross M."/>
            <person name="Santibanez J."/>
            <person name="Aqrawi P."/>
            <person name="Gross S."/>
            <person name="Joshi V."/>
            <person name="Fowler G."/>
            <person name="Nazareth L."/>
            <person name="Reid J."/>
            <person name="Worley K."/>
            <person name="Petrosino J."/>
            <person name="Highlander S."/>
            <person name="Gibbs R."/>
        </authorList>
    </citation>
    <scope>NUCLEOTIDE SEQUENCE [LARGE SCALE GENOMIC DNA]</scope>
    <source>
        <strain evidence="11 12">ATCC 33926</strain>
    </source>
</reference>
<dbReference type="Proteomes" id="UP000004982">
    <property type="component" value="Unassembled WGS sequence"/>
</dbReference>
<dbReference type="PANTHER" id="PTHR43406:SF1">
    <property type="entry name" value="TRYPTOPHAN SYNTHASE ALPHA CHAIN, CHLOROPLASTIC"/>
    <property type="match status" value="1"/>
</dbReference>
<comment type="pathway">
    <text evidence="2 9">Amino-acid biosynthesis; L-tryptophan biosynthesis; L-tryptophan from chorismate: step 5/5.</text>
</comment>
<name>A0AA36XLH1_9NEIS</name>
<evidence type="ECO:0000256" key="7">
    <source>
        <dbReference type="ARBA" id="ARBA00023239"/>
    </source>
</evidence>
<evidence type="ECO:0000256" key="2">
    <source>
        <dbReference type="ARBA" id="ARBA00004733"/>
    </source>
</evidence>
<comment type="subunit">
    <text evidence="3 9">Tetramer of two alpha and two beta chains.</text>
</comment>
<dbReference type="InterPro" id="IPR002028">
    <property type="entry name" value="Trp_synthase_suA"/>
</dbReference>
<comment type="similarity">
    <text evidence="9 10">Belongs to the TrpA family.</text>
</comment>
<keyword evidence="5 9" id="KW-0822">Tryptophan biosynthesis</keyword>
<accession>A0AA36XLH1</accession>
<evidence type="ECO:0000313" key="12">
    <source>
        <dbReference type="Proteomes" id="UP000004982"/>
    </source>
</evidence>
<evidence type="ECO:0000256" key="9">
    <source>
        <dbReference type="HAMAP-Rule" id="MF_00131"/>
    </source>
</evidence>
<proteinExistence type="inferred from homology"/>
<dbReference type="PROSITE" id="PS00167">
    <property type="entry name" value="TRP_SYNTHASE_ALPHA"/>
    <property type="match status" value="1"/>
</dbReference>
<dbReference type="InterPro" id="IPR013785">
    <property type="entry name" value="Aldolase_TIM"/>
</dbReference>
<gene>
    <name evidence="9 11" type="primary">trpA</name>
    <name evidence="11" type="ORF">HMPREF9418_0515</name>
</gene>
<dbReference type="EMBL" id="AFQE01000025">
    <property type="protein sequence ID" value="EGQ78026.1"/>
    <property type="molecule type" value="Genomic_DNA"/>
</dbReference>
<dbReference type="Gene3D" id="3.20.20.70">
    <property type="entry name" value="Aldolase class I"/>
    <property type="match status" value="1"/>
</dbReference>
<keyword evidence="4 9" id="KW-0028">Amino-acid biosynthesis</keyword>
<keyword evidence="7 9" id="KW-0456">Lyase</keyword>
<dbReference type="FunFam" id="3.20.20.70:FF:000037">
    <property type="entry name" value="Tryptophan synthase alpha chain"/>
    <property type="match status" value="1"/>
</dbReference>
<organism evidence="11 12">
    <name type="scientific">Neisseria macacae ATCC 33926</name>
    <dbReference type="NCBI Taxonomy" id="997348"/>
    <lineage>
        <taxon>Bacteria</taxon>
        <taxon>Pseudomonadati</taxon>
        <taxon>Pseudomonadota</taxon>
        <taxon>Betaproteobacteria</taxon>
        <taxon>Neisseriales</taxon>
        <taxon>Neisseriaceae</taxon>
        <taxon>Neisseria</taxon>
    </lineage>
</organism>
<dbReference type="EC" id="4.2.1.20" evidence="9"/>
<dbReference type="SUPFAM" id="SSF51366">
    <property type="entry name" value="Ribulose-phoshate binding barrel"/>
    <property type="match status" value="1"/>
</dbReference>
<evidence type="ECO:0000256" key="6">
    <source>
        <dbReference type="ARBA" id="ARBA00023141"/>
    </source>
</evidence>
<dbReference type="CDD" id="cd04724">
    <property type="entry name" value="Tryptophan_synthase_alpha"/>
    <property type="match status" value="1"/>
</dbReference>
<feature type="active site" description="Proton acceptor" evidence="9">
    <location>
        <position position="85"/>
    </location>
</feature>
<comment type="caution">
    <text evidence="11">The sequence shown here is derived from an EMBL/GenBank/DDBJ whole genome shotgun (WGS) entry which is preliminary data.</text>
</comment>
<evidence type="ECO:0000256" key="8">
    <source>
        <dbReference type="ARBA" id="ARBA00049047"/>
    </source>
</evidence>
<dbReference type="GO" id="GO:0004834">
    <property type="term" value="F:tryptophan synthase activity"/>
    <property type="evidence" value="ECO:0007669"/>
    <property type="project" value="UniProtKB-UniRule"/>
</dbReference>
<dbReference type="HAMAP" id="MF_00131">
    <property type="entry name" value="Trp_synth_alpha"/>
    <property type="match status" value="1"/>
</dbReference>
<comment type="function">
    <text evidence="1 9">The alpha subunit is responsible for the aldol cleavage of indoleglycerol phosphate to indole and glyceraldehyde 3-phosphate.</text>
</comment>
<evidence type="ECO:0000256" key="1">
    <source>
        <dbReference type="ARBA" id="ARBA00003365"/>
    </source>
</evidence>
<sequence length="299" mass="32364">MTENVMQFRPKQTVNAILANLLSMKTGWKQPLRKREIKMSRIQQTFAALDGAKALIPYITVGDPNLDTTLALMHSLVENGADILELGVPFSDPMADGPTIQRAAERALANKVSLNDVLNIVRRFRETNGNTPVVLMGYLNPIHKMGYQAFVQAAAEAGVDGVLTVDSPVETITPLHDELKARGIDCIFLIAPTTTEERIQTIARVAGGFVYYVSLKGVTGAASLDTEEVSRKIELLRKYIDIPIGVGFGISNAESARKIGAVADAVIVGSRIVKEIENNAGREAEAVGALVKELKDAIR</sequence>
<protein>
    <recommendedName>
        <fullName evidence="9">Tryptophan synthase alpha chain</fullName>
        <ecNumber evidence="9">4.2.1.20</ecNumber>
    </recommendedName>
</protein>
<dbReference type="InterPro" id="IPR018204">
    <property type="entry name" value="Trp_synthase_alpha_AS"/>
</dbReference>
<dbReference type="NCBIfam" id="TIGR00262">
    <property type="entry name" value="trpA"/>
    <property type="match status" value="1"/>
</dbReference>
<evidence type="ECO:0000256" key="10">
    <source>
        <dbReference type="RuleBase" id="RU003662"/>
    </source>
</evidence>
<dbReference type="GO" id="GO:0005829">
    <property type="term" value="C:cytosol"/>
    <property type="evidence" value="ECO:0007669"/>
    <property type="project" value="TreeGrafter"/>
</dbReference>
<keyword evidence="6 9" id="KW-0057">Aromatic amino acid biosynthesis</keyword>
<dbReference type="InterPro" id="IPR011060">
    <property type="entry name" value="RibuloseP-bd_barrel"/>
</dbReference>
<comment type="catalytic activity">
    <reaction evidence="8 9">
        <text>(1S,2R)-1-C-(indol-3-yl)glycerol 3-phosphate + L-serine = D-glyceraldehyde 3-phosphate + L-tryptophan + H2O</text>
        <dbReference type="Rhea" id="RHEA:10532"/>
        <dbReference type="ChEBI" id="CHEBI:15377"/>
        <dbReference type="ChEBI" id="CHEBI:33384"/>
        <dbReference type="ChEBI" id="CHEBI:57912"/>
        <dbReference type="ChEBI" id="CHEBI:58866"/>
        <dbReference type="ChEBI" id="CHEBI:59776"/>
        <dbReference type="EC" id="4.2.1.20"/>
    </reaction>
</comment>
<evidence type="ECO:0000256" key="4">
    <source>
        <dbReference type="ARBA" id="ARBA00022605"/>
    </source>
</evidence>
<dbReference type="Pfam" id="PF00290">
    <property type="entry name" value="Trp_syntA"/>
    <property type="match status" value="1"/>
</dbReference>
<evidence type="ECO:0000313" key="11">
    <source>
        <dbReference type="EMBL" id="EGQ78026.1"/>
    </source>
</evidence>
<evidence type="ECO:0000256" key="5">
    <source>
        <dbReference type="ARBA" id="ARBA00022822"/>
    </source>
</evidence>
<dbReference type="PANTHER" id="PTHR43406">
    <property type="entry name" value="TRYPTOPHAN SYNTHASE, ALPHA CHAIN"/>
    <property type="match status" value="1"/>
</dbReference>
<evidence type="ECO:0000256" key="3">
    <source>
        <dbReference type="ARBA" id="ARBA00011270"/>
    </source>
</evidence>
<feature type="active site" description="Proton acceptor" evidence="9">
    <location>
        <position position="96"/>
    </location>
</feature>